<feature type="non-terminal residue" evidence="1">
    <location>
        <position position="100"/>
    </location>
</feature>
<dbReference type="Proteomes" id="UP000789405">
    <property type="component" value="Unassembled WGS sequence"/>
</dbReference>
<dbReference type="OrthoDB" id="2436415at2759"/>
<protein>
    <submittedName>
        <fullName evidence="1">21436_t:CDS:1</fullName>
    </submittedName>
</protein>
<proteinExistence type="predicted"/>
<evidence type="ECO:0000313" key="2">
    <source>
        <dbReference type="Proteomes" id="UP000789405"/>
    </source>
</evidence>
<dbReference type="EMBL" id="CAJVPY010044165">
    <property type="protein sequence ID" value="CAG8808745.1"/>
    <property type="molecule type" value="Genomic_DNA"/>
</dbReference>
<feature type="non-terminal residue" evidence="1">
    <location>
        <position position="1"/>
    </location>
</feature>
<evidence type="ECO:0000313" key="1">
    <source>
        <dbReference type="EMBL" id="CAG8808745.1"/>
    </source>
</evidence>
<comment type="caution">
    <text evidence="1">The sequence shown here is derived from an EMBL/GenBank/DDBJ whole genome shotgun (WGS) entry which is preliminary data.</text>
</comment>
<name>A0A9N9K2V6_9GLOM</name>
<accession>A0A9N9K2V6</accession>
<dbReference type="AlphaFoldDB" id="A0A9N9K2V6"/>
<sequence>IAEDIYECTNSHKGLVGACCMVIKTEVIELGTFKSIVHVIKNLSLKQIDIISIVLCHRTYTYECNNKDGKIYQLLAEGIIVFKSINEDFIEIEFSSPILQ</sequence>
<gene>
    <name evidence="1" type="ORF">DERYTH_LOCUS24952</name>
</gene>
<keyword evidence="2" id="KW-1185">Reference proteome</keyword>
<organism evidence="1 2">
    <name type="scientific">Dentiscutata erythropus</name>
    <dbReference type="NCBI Taxonomy" id="1348616"/>
    <lineage>
        <taxon>Eukaryota</taxon>
        <taxon>Fungi</taxon>
        <taxon>Fungi incertae sedis</taxon>
        <taxon>Mucoromycota</taxon>
        <taxon>Glomeromycotina</taxon>
        <taxon>Glomeromycetes</taxon>
        <taxon>Diversisporales</taxon>
        <taxon>Gigasporaceae</taxon>
        <taxon>Dentiscutata</taxon>
    </lineage>
</organism>
<reference evidence="1" key="1">
    <citation type="submission" date="2021-06" db="EMBL/GenBank/DDBJ databases">
        <authorList>
            <person name="Kallberg Y."/>
            <person name="Tangrot J."/>
            <person name="Rosling A."/>
        </authorList>
    </citation>
    <scope>NUCLEOTIDE SEQUENCE</scope>
    <source>
        <strain evidence="1">MA453B</strain>
    </source>
</reference>